<reference evidence="3 4" key="1">
    <citation type="submission" date="2013-07" db="EMBL/GenBank/DDBJ databases">
        <title>Completed genome of Sphingomonas sanxanigenens NX02.</title>
        <authorList>
            <person name="Ma T."/>
            <person name="Huang H."/>
            <person name="Wu M."/>
            <person name="Li X."/>
            <person name="Li G."/>
        </authorList>
    </citation>
    <scope>NUCLEOTIDE SEQUENCE [LARGE SCALE GENOMIC DNA]</scope>
    <source>
        <strain evidence="3 4">NX02</strain>
    </source>
</reference>
<dbReference type="InterPro" id="IPR029021">
    <property type="entry name" value="Prot-tyrosine_phosphatase-like"/>
</dbReference>
<evidence type="ECO:0008006" key="5">
    <source>
        <dbReference type="Google" id="ProtNLM"/>
    </source>
</evidence>
<dbReference type="Proteomes" id="UP000018851">
    <property type="component" value="Chromosome"/>
</dbReference>
<keyword evidence="2" id="KW-0732">Signal</keyword>
<protein>
    <recommendedName>
        <fullName evidence="5">Tyrosine specific protein phosphatases domain-containing protein</fullName>
    </recommendedName>
</protein>
<dbReference type="Pfam" id="PF13350">
    <property type="entry name" value="Y_phosphatase3"/>
    <property type="match status" value="1"/>
</dbReference>
<dbReference type="STRING" id="1123269.NX02_16335"/>
<dbReference type="KEGG" id="ssan:NX02_16335"/>
<gene>
    <name evidence="3" type="ORF">NX02_16335</name>
</gene>
<dbReference type="OrthoDB" id="1188001at2"/>
<organism evidence="3 4">
    <name type="scientific">Sphingomonas sanxanigenens DSM 19645 = NX02</name>
    <dbReference type="NCBI Taxonomy" id="1123269"/>
    <lineage>
        <taxon>Bacteria</taxon>
        <taxon>Pseudomonadati</taxon>
        <taxon>Pseudomonadota</taxon>
        <taxon>Alphaproteobacteria</taxon>
        <taxon>Sphingomonadales</taxon>
        <taxon>Sphingomonadaceae</taxon>
        <taxon>Sphingomonas</taxon>
    </lineage>
</organism>
<proteinExistence type="inferred from homology"/>
<name>W0ACX9_9SPHN</name>
<accession>W0ACX9</accession>
<dbReference type="SUPFAM" id="SSF52799">
    <property type="entry name" value="(Phosphotyrosine protein) phosphatases II"/>
    <property type="match status" value="1"/>
</dbReference>
<dbReference type="PATRIC" id="fig|1123269.5.peg.3198"/>
<evidence type="ECO:0000256" key="1">
    <source>
        <dbReference type="ARBA" id="ARBA00009580"/>
    </source>
</evidence>
<evidence type="ECO:0000313" key="3">
    <source>
        <dbReference type="EMBL" id="AHE54946.1"/>
    </source>
</evidence>
<dbReference type="AlphaFoldDB" id="W0ACX9"/>
<dbReference type="HOGENOM" id="CLU_057546_0_0_5"/>
<feature type="chain" id="PRO_5004785327" description="Tyrosine specific protein phosphatases domain-containing protein" evidence="2">
    <location>
        <begin position="24"/>
        <end position="288"/>
    </location>
</feature>
<feature type="signal peptide" evidence="2">
    <location>
        <begin position="1"/>
        <end position="23"/>
    </location>
</feature>
<dbReference type="RefSeq" id="WP_025293144.1">
    <property type="nucleotide sequence ID" value="NZ_CP006644.1"/>
</dbReference>
<dbReference type="Gene3D" id="3.90.190.10">
    <property type="entry name" value="Protein tyrosine phosphatase superfamily"/>
    <property type="match status" value="1"/>
</dbReference>
<evidence type="ECO:0000313" key="4">
    <source>
        <dbReference type="Proteomes" id="UP000018851"/>
    </source>
</evidence>
<dbReference type="EMBL" id="CP006644">
    <property type="protein sequence ID" value="AHE54946.1"/>
    <property type="molecule type" value="Genomic_DNA"/>
</dbReference>
<dbReference type="PANTHER" id="PTHR31126:SF1">
    <property type="entry name" value="TYROSINE SPECIFIC PROTEIN PHOSPHATASES DOMAIN-CONTAINING PROTEIN"/>
    <property type="match status" value="1"/>
</dbReference>
<keyword evidence="4" id="KW-1185">Reference proteome</keyword>
<evidence type="ECO:0000256" key="2">
    <source>
        <dbReference type="SAM" id="SignalP"/>
    </source>
</evidence>
<dbReference type="PANTHER" id="PTHR31126">
    <property type="entry name" value="TYROSINE-PROTEIN PHOSPHATASE"/>
    <property type="match status" value="1"/>
</dbReference>
<comment type="similarity">
    <text evidence="1">Belongs to the protein-tyrosine phosphatase family.</text>
</comment>
<dbReference type="InterPro" id="IPR026893">
    <property type="entry name" value="Tyr/Ser_Pase_IphP-type"/>
</dbReference>
<dbReference type="eggNOG" id="COG2365">
    <property type="taxonomic scope" value="Bacteria"/>
</dbReference>
<sequence length="288" mass="31231">MRNLKFASALGALALLAAGVATSLPVDARAPAQAAPAHPRLLPLEGGQNFRDLGGYRTRNGKTVRWGVLYRSGAMNALTANDYAYLDRIGVRTVCDFRSTAERDAAPVRWPGGQTPTIFADDYVLDMGGMDFRAAASWSAEDAKRKMAALYPHLLDQFNGQYRRMFAQLLAGNVPLAFNCSAGKDRTGVAAALILTALDVPRETAIADYLLSNRYFDPKKAMASDPSTAAWTKLPPAVVNAFMGVDRAYIEAVFKVIDTHPGGARAYLRDRLGLGDAELKQLRARYTA</sequence>
<dbReference type="GO" id="GO:0004721">
    <property type="term" value="F:phosphoprotein phosphatase activity"/>
    <property type="evidence" value="ECO:0007669"/>
    <property type="project" value="InterPro"/>
</dbReference>